<dbReference type="SMART" id="SM00100">
    <property type="entry name" value="cNMP"/>
    <property type="match status" value="2"/>
</dbReference>
<dbReference type="InterPro" id="IPR000595">
    <property type="entry name" value="cNMP-bd_dom"/>
</dbReference>
<dbReference type="PROSITE" id="PS50005">
    <property type="entry name" value="TPR"/>
    <property type="match status" value="1"/>
</dbReference>
<evidence type="ECO:0000313" key="3">
    <source>
        <dbReference type="EMBL" id="AGS52381.1"/>
    </source>
</evidence>
<dbReference type="InterPro" id="IPR018488">
    <property type="entry name" value="cNMP-bd_CS"/>
</dbReference>
<dbReference type="SUPFAM" id="SSF48452">
    <property type="entry name" value="TPR-like"/>
    <property type="match status" value="1"/>
</dbReference>
<feature type="repeat" description="TPR" evidence="1">
    <location>
        <begin position="133"/>
        <end position="166"/>
    </location>
</feature>
<dbReference type="PANTHER" id="PTHR24567">
    <property type="entry name" value="CRP FAMILY TRANSCRIPTIONAL REGULATORY PROTEIN"/>
    <property type="match status" value="1"/>
</dbReference>
<dbReference type="InterPro" id="IPR014710">
    <property type="entry name" value="RmlC-like_jellyroll"/>
</dbReference>
<accession>A0A806KKZ9</accession>
<dbReference type="PROSITE" id="PS50042">
    <property type="entry name" value="CNMP_BINDING_3"/>
    <property type="match status" value="2"/>
</dbReference>
<name>A0A806KKZ9_9BACT</name>
<sequence>MAAPLQLAFVNFAKDAYIVVEGKRNADRFFIIRTGKVKVSKAVQIVAEEQGDILGPGDFFGVVATMSGHSHIETAQAIEDVTLISVQREQFSQLIQNNAPVAMKIIMQFSKRMRYLDEALTRLTLKNNAVEDPSHLFNIGEYYVKSNNFNQALYAYHKYVKICPKGENVQTAIERMKKIAPYIKSPPKEFKPDENIRSYAKGDIIFCEGEPGDQLFIIQKGSVKIVKITDDNEILLAVLKVGDIFGEMALLESKPRAAGAVAYEDCQLMAVNRANFQQMITTQPQLIARLTTLLSERIWLIYKQLANTQINDPIGRMYDMLQIQVEKKKVDLNESTNFSFDFGVKELINMVGLSAGEAGIAGKKFMENKAIQILNDKIYFKDVKEIIKQNAYYQKMQQLDKARMAKKPIL</sequence>
<dbReference type="AlphaFoldDB" id="A0A806KKZ9"/>
<dbReference type="SUPFAM" id="SSF51206">
    <property type="entry name" value="cAMP-binding domain-like"/>
    <property type="match status" value="2"/>
</dbReference>
<keyword evidence="1" id="KW-0802">TPR repeat</keyword>
<dbReference type="GO" id="GO:0003700">
    <property type="term" value="F:DNA-binding transcription factor activity"/>
    <property type="evidence" value="ECO:0007669"/>
    <property type="project" value="TreeGrafter"/>
</dbReference>
<dbReference type="Gene3D" id="2.60.120.10">
    <property type="entry name" value="Jelly Rolls"/>
    <property type="match status" value="2"/>
</dbReference>
<dbReference type="CDD" id="cd00038">
    <property type="entry name" value="CAP_ED"/>
    <property type="match status" value="2"/>
</dbReference>
<proteinExistence type="predicted"/>
<protein>
    <submittedName>
        <fullName evidence="3">Cyclic nucleotide-binding protein</fullName>
    </submittedName>
</protein>
<evidence type="ECO:0000259" key="2">
    <source>
        <dbReference type="PROSITE" id="PS50042"/>
    </source>
</evidence>
<organism evidence="3">
    <name type="scientific">uncultured bacterium contig00077</name>
    <dbReference type="NCBI Taxonomy" id="1181555"/>
    <lineage>
        <taxon>Bacteria</taxon>
        <taxon>environmental samples</taxon>
    </lineage>
</organism>
<dbReference type="InterPro" id="IPR011990">
    <property type="entry name" value="TPR-like_helical_dom_sf"/>
</dbReference>
<feature type="domain" description="Cyclic nucleotide-binding" evidence="2">
    <location>
        <begin position="1"/>
        <end position="112"/>
    </location>
</feature>
<dbReference type="Gene3D" id="1.25.40.10">
    <property type="entry name" value="Tetratricopeptide repeat domain"/>
    <property type="match status" value="1"/>
</dbReference>
<dbReference type="PRINTS" id="PR00103">
    <property type="entry name" value="CAMPKINASE"/>
</dbReference>
<reference evidence="3" key="1">
    <citation type="submission" date="2012-03" db="EMBL/GenBank/DDBJ databases">
        <title>Functional metagenomics reveals considerable lignocellulase gene clusters in the gut microbiome of a wood-feeding higher termite.</title>
        <authorList>
            <person name="Liu N."/>
        </authorList>
    </citation>
    <scope>NUCLEOTIDE SEQUENCE</scope>
</reference>
<dbReference type="Pfam" id="PF00027">
    <property type="entry name" value="cNMP_binding"/>
    <property type="match status" value="2"/>
</dbReference>
<dbReference type="InterPro" id="IPR019734">
    <property type="entry name" value="TPR_rpt"/>
</dbReference>
<dbReference type="InterPro" id="IPR018490">
    <property type="entry name" value="cNMP-bd_dom_sf"/>
</dbReference>
<dbReference type="PROSITE" id="PS00889">
    <property type="entry name" value="CNMP_BINDING_2"/>
    <property type="match status" value="1"/>
</dbReference>
<feature type="domain" description="Cyclic nucleotide-binding" evidence="2">
    <location>
        <begin position="197"/>
        <end position="297"/>
    </location>
</feature>
<dbReference type="PANTHER" id="PTHR24567:SF74">
    <property type="entry name" value="HTH-TYPE TRANSCRIPTIONAL REGULATOR ARCR"/>
    <property type="match status" value="1"/>
</dbReference>
<dbReference type="EMBL" id="JQ844191">
    <property type="protein sequence ID" value="AGS52381.1"/>
    <property type="molecule type" value="Genomic_DNA"/>
</dbReference>
<dbReference type="GO" id="GO:0005829">
    <property type="term" value="C:cytosol"/>
    <property type="evidence" value="ECO:0007669"/>
    <property type="project" value="TreeGrafter"/>
</dbReference>
<evidence type="ECO:0000256" key="1">
    <source>
        <dbReference type="PROSITE-ProRule" id="PRU00339"/>
    </source>
</evidence>
<dbReference type="InterPro" id="IPR050397">
    <property type="entry name" value="Env_Response_Regulators"/>
</dbReference>